<dbReference type="GO" id="GO:0016020">
    <property type="term" value="C:membrane"/>
    <property type="evidence" value="ECO:0007669"/>
    <property type="project" value="UniProtKB-SubCell"/>
</dbReference>
<dbReference type="Pfam" id="PF03151">
    <property type="entry name" value="TPT"/>
    <property type="match status" value="1"/>
</dbReference>
<feature type="transmembrane region" description="Helical" evidence="5">
    <location>
        <begin position="262"/>
        <end position="285"/>
    </location>
</feature>
<dbReference type="InterPro" id="IPR004853">
    <property type="entry name" value="Sugar_P_trans_dom"/>
</dbReference>
<feature type="transmembrane region" description="Helical" evidence="5">
    <location>
        <begin position="83"/>
        <end position="100"/>
    </location>
</feature>
<name>A0A830HV15_9CHLO</name>
<dbReference type="OrthoDB" id="6418713at2759"/>
<evidence type="ECO:0000256" key="5">
    <source>
        <dbReference type="SAM" id="Phobius"/>
    </source>
</evidence>
<keyword evidence="4 5" id="KW-0472">Membrane</keyword>
<feature type="chain" id="PRO_5032293227" description="Sugar phosphate transporter domain-containing protein" evidence="6">
    <location>
        <begin position="33"/>
        <end position="340"/>
    </location>
</feature>
<comment type="subcellular location">
    <subcellularLocation>
        <location evidence="1">Membrane</location>
        <topology evidence="1">Multi-pass membrane protein</topology>
    </subcellularLocation>
</comment>
<sequence>MPAVAVARATTLALWLLLSSAIILSNKELVGAHKFVHPMTLSAMGMAATAALAYTCKLAVYALARAAPKREMKGKPAPEANSVTSMLVVPLGFVSALTLYTGNAAYLYLSVGFVQMLKAFTPVLTMFLLWICELENITPRLAVATVVIAAGTAMAAKAEPRINLQGLAYMLTSMVGEAAKMVLTQSLLTKTNDSKSSSTPKTATGWSYQQANRYLDTLGSSSFVTSAFLGIGAHVYEADGLYRALPNLFLAKPMYTVVKSSLAFFVNLSQLAALSLCGSLVLKVAGCVKSALLVYLGWLLFNEEVSAQGIFGYGVSLVGFYFFTQAKQSAAAPPKAAKVS</sequence>
<reference evidence="8" key="1">
    <citation type="submission" date="2020-10" db="EMBL/GenBank/DDBJ databases">
        <title>Unveiling of a novel bifunctional photoreceptor, Dualchrome1, isolated from a cosmopolitan green alga.</title>
        <authorList>
            <person name="Suzuki S."/>
            <person name="Kawachi M."/>
        </authorList>
    </citation>
    <scope>NUCLEOTIDE SEQUENCE</scope>
    <source>
        <strain evidence="8">NIES 2893</strain>
    </source>
</reference>
<feature type="transmembrane region" description="Helical" evidence="5">
    <location>
        <begin position="41"/>
        <end position="63"/>
    </location>
</feature>
<evidence type="ECO:0000256" key="4">
    <source>
        <dbReference type="ARBA" id="ARBA00023136"/>
    </source>
</evidence>
<evidence type="ECO:0000256" key="2">
    <source>
        <dbReference type="ARBA" id="ARBA00022692"/>
    </source>
</evidence>
<dbReference type="AlphaFoldDB" id="A0A830HV15"/>
<evidence type="ECO:0000256" key="3">
    <source>
        <dbReference type="ARBA" id="ARBA00022989"/>
    </source>
</evidence>
<keyword evidence="6" id="KW-0732">Signal</keyword>
<evidence type="ECO:0000256" key="6">
    <source>
        <dbReference type="SAM" id="SignalP"/>
    </source>
</evidence>
<keyword evidence="2 5" id="KW-0812">Transmembrane</keyword>
<dbReference type="InterPro" id="IPR050186">
    <property type="entry name" value="TPT_transporter"/>
</dbReference>
<comment type="caution">
    <text evidence="8">The sequence shown here is derived from an EMBL/GenBank/DDBJ whole genome shotgun (WGS) entry which is preliminary data.</text>
</comment>
<gene>
    <name evidence="8" type="ORF">PPROV_000951900</name>
</gene>
<organism evidence="8 9">
    <name type="scientific">Pycnococcus provasolii</name>
    <dbReference type="NCBI Taxonomy" id="41880"/>
    <lineage>
        <taxon>Eukaryota</taxon>
        <taxon>Viridiplantae</taxon>
        <taxon>Chlorophyta</taxon>
        <taxon>Pseudoscourfieldiophyceae</taxon>
        <taxon>Pseudoscourfieldiales</taxon>
        <taxon>Pycnococcaceae</taxon>
        <taxon>Pycnococcus</taxon>
    </lineage>
</organism>
<protein>
    <recommendedName>
        <fullName evidence="7">Sugar phosphate transporter domain-containing protein</fullName>
    </recommendedName>
</protein>
<dbReference type="PANTHER" id="PTHR11132">
    <property type="entry name" value="SOLUTE CARRIER FAMILY 35"/>
    <property type="match status" value="1"/>
</dbReference>
<proteinExistence type="predicted"/>
<feature type="domain" description="Sugar phosphate transporter" evidence="7">
    <location>
        <begin position="10"/>
        <end position="323"/>
    </location>
</feature>
<evidence type="ECO:0000259" key="7">
    <source>
        <dbReference type="Pfam" id="PF03151"/>
    </source>
</evidence>
<accession>A0A830HV15</accession>
<evidence type="ECO:0000313" key="9">
    <source>
        <dbReference type="Proteomes" id="UP000660262"/>
    </source>
</evidence>
<dbReference type="Proteomes" id="UP000660262">
    <property type="component" value="Unassembled WGS sequence"/>
</dbReference>
<keyword evidence="3 5" id="KW-1133">Transmembrane helix</keyword>
<keyword evidence="9" id="KW-1185">Reference proteome</keyword>
<feature type="transmembrane region" description="Helical" evidence="5">
    <location>
        <begin position="305"/>
        <end position="323"/>
    </location>
</feature>
<evidence type="ECO:0000256" key="1">
    <source>
        <dbReference type="ARBA" id="ARBA00004141"/>
    </source>
</evidence>
<dbReference type="EMBL" id="BNJQ01000031">
    <property type="protein sequence ID" value="GHP10788.1"/>
    <property type="molecule type" value="Genomic_DNA"/>
</dbReference>
<feature type="transmembrane region" description="Helical" evidence="5">
    <location>
        <begin position="106"/>
        <end position="131"/>
    </location>
</feature>
<feature type="signal peptide" evidence="6">
    <location>
        <begin position="1"/>
        <end position="32"/>
    </location>
</feature>
<evidence type="ECO:0000313" key="8">
    <source>
        <dbReference type="EMBL" id="GHP10788.1"/>
    </source>
</evidence>